<dbReference type="EMBL" id="PQFF01000043">
    <property type="protein sequence ID" value="RHZ86709.1"/>
    <property type="molecule type" value="Genomic_DNA"/>
</dbReference>
<accession>A0A397JEF2</accession>
<comment type="caution">
    <text evidence="2">The sequence shown here is derived from an EMBL/GenBank/DDBJ whole genome shotgun (WGS) entry which is preliminary data.</text>
</comment>
<keyword evidence="3" id="KW-1185">Reference proteome</keyword>
<feature type="compositionally biased region" description="Low complexity" evidence="1">
    <location>
        <begin position="35"/>
        <end position="46"/>
    </location>
</feature>
<dbReference type="Proteomes" id="UP000266861">
    <property type="component" value="Unassembled WGS sequence"/>
</dbReference>
<dbReference type="OrthoDB" id="2394087at2759"/>
<feature type="compositionally biased region" description="Polar residues" evidence="1">
    <location>
        <begin position="18"/>
        <end position="34"/>
    </location>
</feature>
<feature type="region of interest" description="Disordered" evidence="1">
    <location>
        <begin position="1"/>
        <end position="59"/>
    </location>
</feature>
<evidence type="ECO:0000313" key="2">
    <source>
        <dbReference type="EMBL" id="RHZ86709.1"/>
    </source>
</evidence>
<evidence type="ECO:0000256" key="1">
    <source>
        <dbReference type="SAM" id="MobiDB-lite"/>
    </source>
</evidence>
<protein>
    <submittedName>
        <fullName evidence="2">Uncharacterized protein</fullName>
    </submittedName>
</protein>
<dbReference type="AlphaFoldDB" id="A0A397JEF2"/>
<proteinExistence type="predicted"/>
<organism evidence="2 3">
    <name type="scientific">Diversispora epigaea</name>
    <dbReference type="NCBI Taxonomy" id="1348612"/>
    <lineage>
        <taxon>Eukaryota</taxon>
        <taxon>Fungi</taxon>
        <taxon>Fungi incertae sedis</taxon>
        <taxon>Mucoromycota</taxon>
        <taxon>Glomeromycotina</taxon>
        <taxon>Glomeromycetes</taxon>
        <taxon>Diversisporales</taxon>
        <taxon>Diversisporaceae</taxon>
        <taxon>Diversispora</taxon>
    </lineage>
</organism>
<dbReference type="STRING" id="1348612.A0A397JEF2"/>
<gene>
    <name evidence="2" type="ORF">Glove_46g20</name>
</gene>
<sequence length="269" mass="30447">MIAHDTQQIRYGGGDSDAYQSDSDVYSDNTSECGSENSNDYSSNYESDTETAIKSPTLQPPRVEEQMSNLAYSRRHEMFDDKFTQKDLLNRIREIVSSPARDMSNNKGSLEDIHLWDYLLPNKEAKEGISLLDAYTREELTDKLVIQVEQGEYKKFSVIDDSSEVYGLPGIHECIYGQRPLRAVIDIDASREDMESEKVNARDVNPDLIVIFVCGLNAFDRFPFAEIVPPGRFLGQQKYVKRSECVYVAISVSSGEKNNAIEYMLSSIS</sequence>
<name>A0A397JEF2_9GLOM</name>
<reference evidence="2 3" key="1">
    <citation type="submission" date="2018-08" db="EMBL/GenBank/DDBJ databases">
        <title>Genome and evolution of the arbuscular mycorrhizal fungus Diversispora epigaea (formerly Glomus versiforme) and its bacterial endosymbionts.</title>
        <authorList>
            <person name="Sun X."/>
            <person name="Fei Z."/>
            <person name="Harrison M."/>
        </authorList>
    </citation>
    <scope>NUCLEOTIDE SEQUENCE [LARGE SCALE GENOMIC DNA]</scope>
    <source>
        <strain evidence="2 3">IT104</strain>
    </source>
</reference>
<evidence type="ECO:0000313" key="3">
    <source>
        <dbReference type="Proteomes" id="UP000266861"/>
    </source>
</evidence>